<dbReference type="GO" id="GO:0003676">
    <property type="term" value="F:nucleic acid binding"/>
    <property type="evidence" value="ECO:0007669"/>
    <property type="project" value="InterPro"/>
</dbReference>
<dbReference type="PANTHER" id="PTHR45835:SF101">
    <property type="entry name" value="NUCLEOTIDYLTRANSFERASE, RIBONUCLEASE H"/>
    <property type="match status" value="1"/>
</dbReference>
<evidence type="ECO:0000313" key="4">
    <source>
        <dbReference type="EMBL" id="KAK1431803.1"/>
    </source>
</evidence>
<dbReference type="Pfam" id="PF17921">
    <property type="entry name" value="Integrase_H2C2"/>
    <property type="match status" value="1"/>
</dbReference>
<keyword evidence="5" id="KW-1185">Reference proteome</keyword>
<gene>
    <name evidence="4" type="ORF">QVD17_08482</name>
</gene>
<dbReference type="Pfam" id="PF24626">
    <property type="entry name" value="SH3_Tf2-1"/>
    <property type="match status" value="1"/>
</dbReference>
<dbReference type="InterPro" id="IPR012337">
    <property type="entry name" value="RNaseH-like_sf"/>
</dbReference>
<dbReference type="InterPro" id="IPR056924">
    <property type="entry name" value="SH3_Tf2-1"/>
</dbReference>
<dbReference type="InterPro" id="IPR036397">
    <property type="entry name" value="RNaseH_sf"/>
</dbReference>
<sequence length="501" mass="57861">MAPERMTRSSAKAANTKATKVPEGKRGRKPTKKNVETNSEIEIEGAPTSELEQSLKDVAAHEVHQVLTNVMPSVLKEMMKEMKKAEKKEPARKSVKGDDEEEESEELEREIELSDDSNFEDNGKGCNYGAFQRCRPPTFDGKKGSAATLEWLSEMEAVIDISECRVDQAVKFAAHSFTRAAIYWWTTMKQSKGRKAIREMVWEDLKKLMIKRFCPQYETIYSKIWVPRFGEIQKGILDEAHKSRYSIHPGGTKMYQDLKRDYWWPGMKREVEVYVSKCLTCLQVKAEHQNSYGKIQPLEIPERKWEHITMDFITKLPRTPKGYDTIWVVVDRLMKSAHFLPIKEAISSEKLAEVFIKEVVQGMKCRYPLCLAGTPGLRKSSGRNFMRRWEQSSILVQLTTHRPTDILKERSRPWMIYLEPNHAEGVPMDIGSFRIVARMGDVAYRLDLPKELSGIHPTFHVSHLRKCLADESMAVPYDDLEIDERLNYVEQPIAILEEKEK</sequence>
<dbReference type="AlphaFoldDB" id="A0AAD8KZI5"/>
<feature type="compositionally biased region" description="Basic and acidic residues" evidence="1">
    <location>
        <begin position="81"/>
        <end position="97"/>
    </location>
</feature>
<organism evidence="4 5">
    <name type="scientific">Tagetes erecta</name>
    <name type="common">African marigold</name>
    <dbReference type="NCBI Taxonomy" id="13708"/>
    <lineage>
        <taxon>Eukaryota</taxon>
        <taxon>Viridiplantae</taxon>
        <taxon>Streptophyta</taxon>
        <taxon>Embryophyta</taxon>
        <taxon>Tracheophyta</taxon>
        <taxon>Spermatophyta</taxon>
        <taxon>Magnoliopsida</taxon>
        <taxon>eudicotyledons</taxon>
        <taxon>Gunneridae</taxon>
        <taxon>Pentapetalae</taxon>
        <taxon>asterids</taxon>
        <taxon>campanulids</taxon>
        <taxon>Asterales</taxon>
        <taxon>Asteraceae</taxon>
        <taxon>Asteroideae</taxon>
        <taxon>Heliantheae alliance</taxon>
        <taxon>Tageteae</taxon>
        <taxon>Tagetes</taxon>
    </lineage>
</organism>
<protein>
    <recommendedName>
        <fullName evidence="6">Integrase zinc-binding domain-containing protein</fullName>
    </recommendedName>
</protein>
<dbReference type="EMBL" id="JAUHHV010000002">
    <property type="protein sequence ID" value="KAK1431803.1"/>
    <property type="molecule type" value="Genomic_DNA"/>
</dbReference>
<reference evidence="4" key="1">
    <citation type="journal article" date="2023" name="bioRxiv">
        <title>Improved chromosome-level genome assembly for marigold (Tagetes erecta).</title>
        <authorList>
            <person name="Jiang F."/>
            <person name="Yuan L."/>
            <person name="Wang S."/>
            <person name="Wang H."/>
            <person name="Xu D."/>
            <person name="Wang A."/>
            <person name="Fan W."/>
        </authorList>
    </citation>
    <scope>NUCLEOTIDE SEQUENCE</scope>
    <source>
        <strain evidence="4">WSJ</strain>
        <tissue evidence="4">Leaf</tissue>
    </source>
</reference>
<dbReference type="Gene3D" id="3.30.420.10">
    <property type="entry name" value="Ribonuclease H-like superfamily/Ribonuclease H"/>
    <property type="match status" value="1"/>
</dbReference>
<proteinExistence type="predicted"/>
<feature type="domain" description="Integrase zinc-binding" evidence="2">
    <location>
        <begin position="232"/>
        <end position="286"/>
    </location>
</feature>
<feature type="compositionally biased region" description="Acidic residues" evidence="1">
    <location>
        <begin position="98"/>
        <end position="118"/>
    </location>
</feature>
<dbReference type="InterPro" id="IPR041588">
    <property type="entry name" value="Integrase_H2C2"/>
</dbReference>
<feature type="domain" description="Tf2-1-like SH3-like" evidence="3">
    <location>
        <begin position="427"/>
        <end position="467"/>
    </location>
</feature>
<feature type="region of interest" description="Disordered" evidence="1">
    <location>
        <begin position="81"/>
        <end position="118"/>
    </location>
</feature>
<name>A0AAD8KZI5_TARER</name>
<dbReference type="Proteomes" id="UP001229421">
    <property type="component" value="Unassembled WGS sequence"/>
</dbReference>
<accession>A0AAD8KZI5</accession>
<evidence type="ECO:0008006" key="6">
    <source>
        <dbReference type="Google" id="ProtNLM"/>
    </source>
</evidence>
<dbReference type="PANTHER" id="PTHR45835">
    <property type="entry name" value="YALI0A06105P"/>
    <property type="match status" value="1"/>
</dbReference>
<feature type="region of interest" description="Disordered" evidence="1">
    <location>
        <begin position="1"/>
        <end position="50"/>
    </location>
</feature>
<evidence type="ECO:0000313" key="5">
    <source>
        <dbReference type="Proteomes" id="UP001229421"/>
    </source>
</evidence>
<evidence type="ECO:0000256" key="1">
    <source>
        <dbReference type="SAM" id="MobiDB-lite"/>
    </source>
</evidence>
<dbReference type="Gene3D" id="1.10.340.70">
    <property type="match status" value="1"/>
</dbReference>
<dbReference type="SUPFAM" id="SSF53098">
    <property type="entry name" value="Ribonuclease H-like"/>
    <property type="match status" value="1"/>
</dbReference>
<comment type="caution">
    <text evidence="4">The sequence shown here is derived from an EMBL/GenBank/DDBJ whole genome shotgun (WGS) entry which is preliminary data.</text>
</comment>
<evidence type="ECO:0000259" key="3">
    <source>
        <dbReference type="Pfam" id="PF24626"/>
    </source>
</evidence>
<evidence type="ECO:0000259" key="2">
    <source>
        <dbReference type="Pfam" id="PF17921"/>
    </source>
</evidence>